<accession>A0A2P8I201</accession>
<dbReference type="AlphaFoldDB" id="A0A2P8I201"/>
<evidence type="ECO:0000313" key="3">
    <source>
        <dbReference type="EMBL" id="PSL52506.1"/>
    </source>
</evidence>
<evidence type="ECO:0000259" key="1">
    <source>
        <dbReference type="Pfam" id="PF07287"/>
    </source>
</evidence>
<gene>
    <name evidence="3" type="ORF">B0I31_113179</name>
</gene>
<dbReference type="PANTHER" id="PTHR47585">
    <property type="match status" value="1"/>
</dbReference>
<dbReference type="Pfam" id="PF23544">
    <property type="entry name" value="AtuA_ferredoxin"/>
    <property type="match status" value="1"/>
</dbReference>
<dbReference type="EMBL" id="PYAX01000013">
    <property type="protein sequence ID" value="PSL52506.1"/>
    <property type="molecule type" value="Genomic_DNA"/>
</dbReference>
<dbReference type="InterPro" id="IPR056362">
    <property type="entry name" value="AtuA-like_ferredoxin_dom"/>
</dbReference>
<feature type="domain" description="AtuA-like ferredoxin-fold" evidence="2">
    <location>
        <begin position="487"/>
        <end position="584"/>
    </location>
</feature>
<reference evidence="3 4" key="1">
    <citation type="submission" date="2018-03" db="EMBL/GenBank/DDBJ databases">
        <title>Genomic Encyclopedia of Type Strains, Phase III (KMG-III): the genomes of soil and plant-associated and newly described type strains.</title>
        <authorList>
            <person name="Whitman W."/>
        </authorList>
    </citation>
    <scope>NUCLEOTIDE SEQUENCE [LARGE SCALE GENOMIC DNA]</scope>
    <source>
        <strain evidence="3 4">CGMCC 4.7097</strain>
    </source>
</reference>
<proteinExistence type="predicted"/>
<dbReference type="PANTHER" id="PTHR47585:SF1">
    <property type="entry name" value="DUF1446 DOMAIN-CONTAINING PROTEIN"/>
    <property type="match status" value="1"/>
</dbReference>
<dbReference type="OrthoDB" id="3959640at2"/>
<sequence length="595" mass="64245">MSSRRPVRIASFSGSMGDRFSAFHNAVHGQPVDVLIGDSMTEFVESMVAARFLDDPEEHRRFFSPLFAAQLLPELTALADKKLKVVTNAGVHNPRGLAEKIRQAVQAGGVDLRIACVTGDDLFEEVDRLVAEGQLVNTDTGESLDSSERRVLAADAYLGAWGVKAALDAGADIVITGRVADASLISGVAAWWHGWERDELDKIAGAVAAGHIIECGPQATGGNFSGFTTVPDNTVLGFPIAEVADNGDCVITKRANEGGTVTVDTVTAQLLYEIQGPRYLNPDVTWHIDAVTVTQEGPDRVRVTGAKGSAPVETTRVGIHLHTGYRGSMWYFPTGLQIDEKVEVLRQQAEIAARENQVEALRLLVCGRAVDDPADQWQATVPVKVTVAGTTEAQVKDFLTQLNSFWLGSFPGFYIEVTEIFPGVHARVDYWPGLLRQDSLRHQAHLPDGRVVDIPPPSAAQPYTGQPASTLAPPADLAFFGPTVRRPLGDVVHARAGDKAGNANLGVWVNQDDAYPWLLSFLTTDRLTELIAGPTPFTAERYELPKLRGLCFVLQGYLAPSSSSGLLLDQLGKSLGEFLRARHVDVPTSLLPPQP</sequence>
<evidence type="ECO:0000313" key="4">
    <source>
        <dbReference type="Proteomes" id="UP000241118"/>
    </source>
</evidence>
<dbReference type="InterPro" id="IPR010839">
    <property type="entry name" value="AtuA_N"/>
</dbReference>
<name>A0A2P8I201_SACCR</name>
<organism evidence="3 4">
    <name type="scientific">Saccharothrix carnea</name>
    <dbReference type="NCBI Taxonomy" id="1280637"/>
    <lineage>
        <taxon>Bacteria</taxon>
        <taxon>Bacillati</taxon>
        <taxon>Actinomycetota</taxon>
        <taxon>Actinomycetes</taxon>
        <taxon>Pseudonocardiales</taxon>
        <taxon>Pseudonocardiaceae</taxon>
        <taxon>Saccharothrix</taxon>
    </lineage>
</organism>
<feature type="domain" description="Acyclic terpene utilisation N-terminal" evidence="1">
    <location>
        <begin position="7"/>
        <end position="446"/>
    </location>
</feature>
<dbReference type="RefSeq" id="WP_106619033.1">
    <property type="nucleotide sequence ID" value="NZ_PYAX01000013.1"/>
</dbReference>
<comment type="caution">
    <text evidence="3">The sequence shown here is derived from an EMBL/GenBank/DDBJ whole genome shotgun (WGS) entry which is preliminary data.</text>
</comment>
<evidence type="ECO:0000259" key="2">
    <source>
        <dbReference type="Pfam" id="PF23544"/>
    </source>
</evidence>
<protein>
    <submittedName>
        <fullName evidence="3">Uncharacterized protein DUF1446</fullName>
    </submittedName>
</protein>
<dbReference type="Pfam" id="PF07287">
    <property type="entry name" value="AtuA"/>
    <property type="match status" value="1"/>
</dbReference>
<dbReference type="Proteomes" id="UP000241118">
    <property type="component" value="Unassembled WGS sequence"/>
</dbReference>
<keyword evidence="4" id="KW-1185">Reference proteome</keyword>